<dbReference type="EMBL" id="DAKRPA010000057">
    <property type="protein sequence ID" value="DBA00846.1"/>
    <property type="molecule type" value="Genomic_DNA"/>
</dbReference>
<feature type="signal peptide" evidence="8">
    <location>
        <begin position="1"/>
        <end position="23"/>
    </location>
</feature>
<dbReference type="PANTHER" id="PTHR33146">
    <property type="entry name" value="ENDONUCLEASE 4"/>
    <property type="match status" value="1"/>
</dbReference>
<keyword evidence="4" id="KW-0255">Endonuclease</keyword>
<keyword evidence="6" id="KW-1015">Disulfide bond</keyword>
<dbReference type="AlphaFoldDB" id="A0AAV2Z371"/>
<evidence type="ECO:0000256" key="5">
    <source>
        <dbReference type="ARBA" id="ARBA00022801"/>
    </source>
</evidence>
<dbReference type="GO" id="GO:0004519">
    <property type="term" value="F:endonuclease activity"/>
    <property type="evidence" value="ECO:0007669"/>
    <property type="project" value="UniProtKB-KW"/>
</dbReference>
<accession>A0AAV2Z371</accession>
<reference evidence="9" key="2">
    <citation type="journal article" date="2023" name="Microbiol Resour">
        <title>Decontamination and Annotation of the Draft Genome Sequence of the Oomycete Lagenidium giganteum ARSEF 373.</title>
        <authorList>
            <person name="Morgan W.R."/>
            <person name="Tartar A."/>
        </authorList>
    </citation>
    <scope>NUCLEOTIDE SEQUENCE</scope>
    <source>
        <strain evidence="9">ARSEF 373</strain>
    </source>
</reference>
<feature type="chain" id="PRO_5043337765" evidence="8">
    <location>
        <begin position="24"/>
        <end position="677"/>
    </location>
</feature>
<keyword evidence="8" id="KW-0732">Signal</keyword>
<evidence type="ECO:0000256" key="2">
    <source>
        <dbReference type="ARBA" id="ARBA00022722"/>
    </source>
</evidence>
<protein>
    <submittedName>
        <fullName evidence="9">Uncharacterized protein</fullName>
    </submittedName>
</protein>
<evidence type="ECO:0000256" key="8">
    <source>
        <dbReference type="SAM" id="SignalP"/>
    </source>
</evidence>
<evidence type="ECO:0000256" key="1">
    <source>
        <dbReference type="ARBA" id="ARBA00009547"/>
    </source>
</evidence>
<evidence type="ECO:0000256" key="3">
    <source>
        <dbReference type="ARBA" id="ARBA00022723"/>
    </source>
</evidence>
<dbReference type="CDD" id="cd11010">
    <property type="entry name" value="S1-P1_nuclease"/>
    <property type="match status" value="2"/>
</dbReference>
<keyword evidence="3" id="KW-0479">Metal-binding</keyword>
<evidence type="ECO:0000256" key="7">
    <source>
        <dbReference type="ARBA" id="ARBA00023180"/>
    </source>
</evidence>
<keyword evidence="7" id="KW-0325">Glycoprotein</keyword>
<dbReference type="SUPFAM" id="SSF48537">
    <property type="entry name" value="Phospholipase C/P1 nuclease"/>
    <property type="match status" value="2"/>
</dbReference>
<dbReference type="GO" id="GO:0016788">
    <property type="term" value="F:hydrolase activity, acting on ester bonds"/>
    <property type="evidence" value="ECO:0007669"/>
    <property type="project" value="InterPro"/>
</dbReference>
<dbReference type="Gene3D" id="1.10.575.10">
    <property type="entry name" value="P1 Nuclease"/>
    <property type="match status" value="2"/>
</dbReference>
<dbReference type="InterPro" id="IPR008947">
    <property type="entry name" value="PLipase_C/P1_nuclease_dom_sf"/>
</dbReference>
<dbReference type="GO" id="GO:0003676">
    <property type="term" value="F:nucleic acid binding"/>
    <property type="evidence" value="ECO:0007669"/>
    <property type="project" value="InterPro"/>
</dbReference>
<evidence type="ECO:0000313" key="9">
    <source>
        <dbReference type="EMBL" id="DBA00846.1"/>
    </source>
</evidence>
<dbReference type="GO" id="GO:0006308">
    <property type="term" value="P:DNA catabolic process"/>
    <property type="evidence" value="ECO:0007669"/>
    <property type="project" value="InterPro"/>
</dbReference>
<dbReference type="Pfam" id="PF02265">
    <property type="entry name" value="S1-P1_nuclease"/>
    <property type="match status" value="2"/>
</dbReference>
<evidence type="ECO:0000256" key="4">
    <source>
        <dbReference type="ARBA" id="ARBA00022759"/>
    </source>
</evidence>
<name>A0AAV2Z371_9STRA</name>
<gene>
    <name evidence="9" type="ORF">N0F65_008489</name>
</gene>
<dbReference type="PANTHER" id="PTHR33146:SF10">
    <property type="entry name" value="STRAND-SPECIFIC NUCLEASE, PUTATIVE-RELATED"/>
    <property type="match status" value="1"/>
</dbReference>
<evidence type="ECO:0000313" key="10">
    <source>
        <dbReference type="Proteomes" id="UP001146120"/>
    </source>
</evidence>
<dbReference type="Proteomes" id="UP001146120">
    <property type="component" value="Unassembled WGS sequence"/>
</dbReference>
<proteinExistence type="inferred from homology"/>
<comment type="similarity">
    <text evidence="1">Belongs to the nuclease type I family.</text>
</comment>
<comment type="caution">
    <text evidence="9">The sequence shown here is derived from an EMBL/GenBank/DDBJ whole genome shotgun (WGS) entry which is preliminary data.</text>
</comment>
<dbReference type="InterPro" id="IPR003154">
    <property type="entry name" value="S1/P1nuclease"/>
</dbReference>
<keyword evidence="5" id="KW-0378">Hydrolase</keyword>
<evidence type="ECO:0000256" key="6">
    <source>
        <dbReference type="ARBA" id="ARBA00023157"/>
    </source>
</evidence>
<sequence length="677" mass="74301">MLSKANVAVVATALASVMTTAHGWWDNGHMLVGEVASQLMTDEDRRTIETVLDHWEEDFPNTNTIATTAIWPDLVKCNKISVFCPSLSTPSINIMEKWHYVNLPMNVDGTEYKGLKNDDLQLFNYSLGGEAMGILDSSLVTMNTTKSLWAANLILRNFIHVFGDLHQPLHTIGGITDAMPKGDAGGNAWKFRTPCNFANLHALWDSAGGDLVNYWSNDTSAMKPALAKNATELIASISGTEDTFPVPKQYNNGPYDKFIGEVVQGKFFQWVVLDSYAQARETYSELNLKQDDNGLVECPSEEYLSHVKKTCRQRIAIGGQRLAVYLTQFARQLRALGLAMKIAVAAVAACVAAASLPTVQGWWDNAHMLVGKVASELMAKEDVAIIESVLHKWDADFPNTGTIATAAIWPDLVKCNEYSTICRSKQVPSLAVMEKWHFVNLPVSTDGSDWKGKEADVTLFKETLGGEAIDVLEKSMSTMNSTKSAWAANLVLRNFIHVFGDLHQPLHVVGAVSAKTPAGDMGGNFWKFPRSCPAKNLHALWDAAGGAYSQNNWDEETDFGTLLAPNATELVSLLPSLDDSVNYDQYKALPYGKFMDAMVKNNTLKAVVIDSHQNAQYNVYPTLDLTIGADKTVACPDATYFTWASQIAKSRIALAGSRLSVILTQFAQQLRVQGLAQ</sequence>
<keyword evidence="2" id="KW-0540">Nuclease</keyword>
<organism evidence="9 10">
    <name type="scientific">Lagenidium giganteum</name>
    <dbReference type="NCBI Taxonomy" id="4803"/>
    <lineage>
        <taxon>Eukaryota</taxon>
        <taxon>Sar</taxon>
        <taxon>Stramenopiles</taxon>
        <taxon>Oomycota</taxon>
        <taxon>Peronosporomycetes</taxon>
        <taxon>Pythiales</taxon>
        <taxon>Pythiaceae</taxon>
    </lineage>
</organism>
<dbReference type="GO" id="GO:0046872">
    <property type="term" value="F:metal ion binding"/>
    <property type="evidence" value="ECO:0007669"/>
    <property type="project" value="UniProtKB-KW"/>
</dbReference>
<reference evidence="9" key="1">
    <citation type="submission" date="2022-11" db="EMBL/GenBank/DDBJ databases">
        <authorList>
            <person name="Morgan W.R."/>
            <person name="Tartar A."/>
        </authorList>
    </citation>
    <scope>NUCLEOTIDE SEQUENCE</scope>
    <source>
        <strain evidence="9">ARSEF 373</strain>
    </source>
</reference>
<keyword evidence="10" id="KW-1185">Reference proteome</keyword>